<feature type="domain" description="HTH merR-type" evidence="9">
    <location>
        <begin position="4"/>
        <end position="66"/>
    </location>
</feature>
<keyword evidence="6 8" id="KW-0238">DNA-binding</keyword>
<keyword evidence="11" id="KW-1185">Reference proteome</keyword>
<evidence type="ECO:0000256" key="5">
    <source>
        <dbReference type="ARBA" id="ARBA00023054"/>
    </source>
</evidence>
<dbReference type="OrthoDB" id="2991292at2"/>
<evidence type="ECO:0000256" key="3">
    <source>
        <dbReference type="ARBA" id="ARBA00022829"/>
    </source>
</evidence>
<dbReference type="CDD" id="cd04762">
    <property type="entry name" value="HTH_MerR-trunc"/>
    <property type="match status" value="1"/>
</dbReference>
<dbReference type="GO" id="GO:0006355">
    <property type="term" value="P:regulation of DNA-templated transcription"/>
    <property type="evidence" value="ECO:0007669"/>
    <property type="project" value="InterPro"/>
</dbReference>
<evidence type="ECO:0000256" key="6">
    <source>
        <dbReference type="ARBA" id="ARBA00023125"/>
    </source>
</evidence>
<dbReference type="eggNOG" id="COG0789">
    <property type="taxonomic scope" value="Bacteria"/>
</dbReference>
<evidence type="ECO:0000256" key="4">
    <source>
        <dbReference type="ARBA" id="ARBA00022969"/>
    </source>
</evidence>
<evidence type="ECO:0000256" key="7">
    <source>
        <dbReference type="ARBA" id="ARBA00023306"/>
    </source>
</evidence>
<dbReference type="HAMAP" id="MF_01170">
    <property type="entry name" value="RacA"/>
    <property type="match status" value="1"/>
</dbReference>
<dbReference type="GO" id="GO:0003690">
    <property type="term" value="F:double-stranded DNA binding"/>
    <property type="evidence" value="ECO:0007669"/>
    <property type="project" value="UniProtKB-UniRule"/>
</dbReference>
<feature type="DNA-binding region" description="H-T-H motif" evidence="8">
    <location>
        <begin position="6"/>
        <end position="26"/>
    </location>
</feature>
<dbReference type="Gene3D" id="1.10.1660.10">
    <property type="match status" value="1"/>
</dbReference>
<evidence type="ECO:0000313" key="11">
    <source>
        <dbReference type="Proteomes" id="UP000027142"/>
    </source>
</evidence>
<comment type="similarity">
    <text evidence="8">Belongs to the RacA family.</text>
</comment>
<keyword evidence="1 8" id="KW-0963">Cytoplasm</keyword>
<keyword evidence="2 8" id="KW-0132">Cell division</keyword>
<dbReference type="InterPro" id="IPR000551">
    <property type="entry name" value="MerR-type_HTH_dom"/>
</dbReference>
<sequence length="176" mass="21083">MASYKTKEVSMELGVNPTTIQRWTKFFKISCDVNEQGHFLYTDEHVPLFRSIQEQLRAGKKLKDISLDSDSKHKKEKRIPSVPKKQYDAKLEQMYQQVHVLEQRLETKADDVVSYQLLKHRSELDDMMKVLDRLENRLIQMEERYQQEDDGNGRPFKEPKRYPHRTWKAILSFFSF</sequence>
<dbReference type="RefSeq" id="WP_051667522.1">
    <property type="nucleotide sequence ID" value="NZ_CP003923.1"/>
</dbReference>
<dbReference type="InterPro" id="IPR023522">
    <property type="entry name" value="Chrosome_anchoring_RacA"/>
</dbReference>
<dbReference type="EMBL" id="CP003923">
    <property type="protein sequence ID" value="AIC94561.1"/>
    <property type="molecule type" value="Genomic_DNA"/>
</dbReference>
<dbReference type="GO" id="GO:0008356">
    <property type="term" value="P:asymmetric cell division"/>
    <property type="evidence" value="ECO:0007669"/>
    <property type="project" value="UniProtKB-UniRule"/>
</dbReference>
<evidence type="ECO:0000256" key="2">
    <source>
        <dbReference type="ARBA" id="ARBA00022618"/>
    </source>
</evidence>
<dbReference type="NCBIfam" id="NF009647">
    <property type="entry name" value="PRK13182.1-2"/>
    <property type="match status" value="1"/>
</dbReference>
<accession>A0A060LTJ5</accession>
<dbReference type="InterPro" id="IPR009061">
    <property type="entry name" value="DNA-bd_dom_put_sf"/>
</dbReference>
<dbReference type="GO" id="GO:0030261">
    <property type="term" value="P:chromosome condensation"/>
    <property type="evidence" value="ECO:0007669"/>
    <property type="project" value="UniProtKB-UniRule"/>
</dbReference>
<dbReference type="KEGG" id="ble:BleG1_1983"/>
<keyword evidence="4 8" id="KW-0749">Sporulation</keyword>
<protein>
    <recommendedName>
        <fullName evidence="8">Chromosome-anchoring protein RacA</fullName>
    </recommendedName>
</protein>
<dbReference type="Proteomes" id="UP000027142">
    <property type="component" value="Chromosome"/>
</dbReference>
<feature type="coiled-coil region" evidence="8">
    <location>
        <begin position="84"/>
        <end position="151"/>
    </location>
</feature>
<comment type="function">
    <text evidence="8">Required for the formation of axial filaments and for anchoring the origin regions at the cell poles in sporulating cells, thus ensuring proper chromosome segregation in the prespore. Binds in a dispersed manner throughout the chromosome but preferentially to sites clustered in the origin portion of the chromosome, causing condensation of the chromosome and its remodeling into an elongated, anchored structure.</text>
</comment>
<evidence type="ECO:0000259" key="9">
    <source>
        <dbReference type="Pfam" id="PF13411"/>
    </source>
</evidence>
<dbReference type="STRING" id="1246626.BleG1_1983"/>
<dbReference type="AlphaFoldDB" id="A0A060LTJ5"/>
<name>A0A060LTJ5_9BACI</name>
<dbReference type="GO" id="GO:0007059">
    <property type="term" value="P:chromosome segregation"/>
    <property type="evidence" value="ECO:0007669"/>
    <property type="project" value="UniProtKB-UniRule"/>
</dbReference>
<evidence type="ECO:0000256" key="1">
    <source>
        <dbReference type="ARBA" id="ARBA00022490"/>
    </source>
</evidence>
<dbReference type="Pfam" id="PF13411">
    <property type="entry name" value="MerR_1"/>
    <property type="match status" value="1"/>
</dbReference>
<comment type="subcellular location">
    <subcellularLocation>
        <location evidence="8">Cytoplasm</location>
    </subcellularLocation>
    <text evidence="8">Localizes to cell poles and nucleoid.</text>
</comment>
<reference evidence="10 11" key="1">
    <citation type="journal article" date="2014" name="Gene">
        <title>A comparative genomic analysis of the alkalitolerant soil bacterium Bacillus lehensis G1.</title>
        <authorList>
            <person name="Noor Y.M."/>
            <person name="Samsulrizal N.H."/>
            <person name="Jema'on N.A."/>
            <person name="Low K.O."/>
            <person name="Ramli A.N."/>
            <person name="Alias N.I."/>
            <person name="Damis S.I."/>
            <person name="Fuzi S.F."/>
            <person name="Isa M.N."/>
            <person name="Murad A.M."/>
            <person name="Raih M.F."/>
            <person name="Bakar F.D."/>
            <person name="Najimudin N."/>
            <person name="Mahadi N.M."/>
            <person name="Illias R.M."/>
        </authorList>
    </citation>
    <scope>NUCLEOTIDE SEQUENCE [LARGE SCALE GENOMIC DNA]</scope>
    <source>
        <strain evidence="10 11">G1</strain>
    </source>
</reference>
<dbReference type="HOGENOM" id="CLU_111022_0_0_9"/>
<evidence type="ECO:0000256" key="8">
    <source>
        <dbReference type="HAMAP-Rule" id="MF_01170"/>
    </source>
</evidence>
<evidence type="ECO:0000313" key="10">
    <source>
        <dbReference type="EMBL" id="AIC94561.1"/>
    </source>
</evidence>
<dbReference type="PATRIC" id="fig|1246626.3.peg.1983"/>
<dbReference type="SUPFAM" id="SSF46955">
    <property type="entry name" value="Putative DNA-binding domain"/>
    <property type="match status" value="1"/>
</dbReference>
<dbReference type="GO" id="GO:0005737">
    <property type="term" value="C:cytoplasm"/>
    <property type="evidence" value="ECO:0007669"/>
    <property type="project" value="UniProtKB-SubCell"/>
</dbReference>
<keyword evidence="5 8" id="KW-0175">Coiled coil</keyword>
<organism evidence="10 11">
    <name type="scientific">Shouchella lehensis G1</name>
    <dbReference type="NCBI Taxonomy" id="1246626"/>
    <lineage>
        <taxon>Bacteria</taxon>
        <taxon>Bacillati</taxon>
        <taxon>Bacillota</taxon>
        <taxon>Bacilli</taxon>
        <taxon>Bacillales</taxon>
        <taxon>Bacillaceae</taxon>
        <taxon>Shouchella</taxon>
    </lineage>
</organism>
<keyword evidence="7 8" id="KW-0131">Cell cycle</keyword>
<keyword evidence="3 8" id="KW-0159">Chromosome partition</keyword>
<dbReference type="GO" id="GO:0030435">
    <property type="term" value="P:sporulation resulting in formation of a cellular spore"/>
    <property type="evidence" value="ECO:0007669"/>
    <property type="project" value="UniProtKB-UniRule"/>
</dbReference>
<gene>
    <name evidence="8" type="primary">racA</name>
    <name evidence="10" type="ORF">BleG1_1983</name>
</gene>
<proteinExistence type="inferred from homology"/>